<comment type="caution">
    <text evidence="1">The sequence shown here is derived from an EMBL/GenBank/DDBJ whole genome shotgun (WGS) entry which is preliminary data.</text>
</comment>
<evidence type="ECO:0000313" key="2">
    <source>
        <dbReference type="Proteomes" id="UP001642360"/>
    </source>
</evidence>
<dbReference type="AlphaFoldDB" id="A0ABC8QMF5"/>
<gene>
    <name evidence="1" type="ORF">ILEXP_LOCUS758</name>
</gene>
<keyword evidence="2" id="KW-1185">Reference proteome</keyword>
<accession>A0ABC8QMF5</accession>
<proteinExistence type="predicted"/>
<reference evidence="1 2" key="1">
    <citation type="submission" date="2024-02" db="EMBL/GenBank/DDBJ databases">
        <authorList>
            <person name="Vignale AGUSTIN F."/>
            <person name="Sosa J E."/>
            <person name="Modenutti C."/>
        </authorList>
    </citation>
    <scope>NUCLEOTIDE SEQUENCE [LARGE SCALE GENOMIC DNA]</scope>
</reference>
<protein>
    <submittedName>
        <fullName evidence="1">Uncharacterized protein</fullName>
    </submittedName>
</protein>
<dbReference type="EMBL" id="CAUOFW020000214">
    <property type="protein sequence ID" value="CAK9133834.1"/>
    <property type="molecule type" value="Genomic_DNA"/>
</dbReference>
<dbReference type="Proteomes" id="UP001642360">
    <property type="component" value="Unassembled WGS sequence"/>
</dbReference>
<organism evidence="1 2">
    <name type="scientific">Ilex paraguariensis</name>
    <name type="common">yerba mate</name>
    <dbReference type="NCBI Taxonomy" id="185542"/>
    <lineage>
        <taxon>Eukaryota</taxon>
        <taxon>Viridiplantae</taxon>
        <taxon>Streptophyta</taxon>
        <taxon>Embryophyta</taxon>
        <taxon>Tracheophyta</taxon>
        <taxon>Spermatophyta</taxon>
        <taxon>Magnoliopsida</taxon>
        <taxon>eudicotyledons</taxon>
        <taxon>Gunneridae</taxon>
        <taxon>Pentapetalae</taxon>
        <taxon>asterids</taxon>
        <taxon>campanulids</taxon>
        <taxon>Aquifoliales</taxon>
        <taxon>Aquifoliaceae</taxon>
        <taxon>Ilex</taxon>
    </lineage>
</organism>
<name>A0ABC8QMF5_9AQUA</name>
<evidence type="ECO:0000313" key="1">
    <source>
        <dbReference type="EMBL" id="CAK9133834.1"/>
    </source>
</evidence>
<sequence>MRETDEQGEDYQSTDDLSATPLKTYVAMVGSKRDNFGCKLEPYIGTYSRIRAHLMGLLPGQRKKRVVLCPMVSKDEREKMKEEEEEVKRLFGNNSRKSSLPSLPYCSIVL</sequence>